<evidence type="ECO:0000313" key="2">
    <source>
        <dbReference type="EMBL" id="QNN71278.1"/>
    </source>
</evidence>
<feature type="transmembrane region" description="Helical" evidence="1">
    <location>
        <begin position="224"/>
        <end position="247"/>
    </location>
</feature>
<feature type="transmembrane region" description="Helical" evidence="1">
    <location>
        <begin position="189"/>
        <end position="217"/>
    </location>
</feature>
<reference evidence="2 3" key="1">
    <citation type="submission" date="2020-08" db="EMBL/GenBank/DDBJ databases">
        <title>Genome sequence of Thermomonas carbonis KCTC 42013T.</title>
        <authorList>
            <person name="Hyun D.-W."/>
            <person name="Bae J.-W."/>
        </authorList>
    </citation>
    <scope>NUCLEOTIDE SEQUENCE [LARGE SCALE GENOMIC DNA]</scope>
    <source>
        <strain evidence="2 3">KCTC 42013</strain>
    </source>
</reference>
<organism evidence="2 3">
    <name type="scientific">Thermomonas carbonis</name>
    <dbReference type="NCBI Taxonomy" id="1463158"/>
    <lineage>
        <taxon>Bacteria</taxon>
        <taxon>Pseudomonadati</taxon>
        <taxon>Pseudomonadota</taxon>
        <taxon>Gammaproteobacteria</taxon>
        <taxon>Lysobacterales</taxon>
        <taxon>Lysobacteraceae</taxon>
        <taxon>Thermomonas</taxon>
    </lineage>
</organism>
<dbReference type="Pfam" id="PF19656">
    <property type="entry name" value="DUF6159"/>
    <property type="match status" value="1"/>
</dbReference>
<proteinExistence type="predicted"/>
<evidence type="ECO:0008006" key="4">
    <source>
        <dbReference type="Google" id="ProtNLM"/>
    </source>
</evidence>
<dbReference type="AlphaFoldDB" id="A0A7G9STV3"/>
<gene>
    <name evidence="2" type="ORF">H9L16_06920</name>
</gene>
<evidence type="ECO:0000256" key="1">
    <source>
        <dbReference type="SAM" id="Phobius"/>
    </source>
</evidence>
<feature type="transmembrane region" description="Helical" evidence="1">
    <location>
        <begin position="140"/>
        <end position="164"/>
    </location>
</feature>
<name>A0A7G9STV3_9GAMM</name>
<keyword evidence="1" id="KW-1133">Transmembrane helix</keyword>
<dbReference type="EMBL" id="CP060719">
    <property type="protein sequence ID" value="QNN71278.1"/>
    <property type="molecule type" value="Genomic_DNA"/>
</dbReference>
<feature type="transmembrane region" description="Helical" evidence="1">
    <location>
        <begin position="65"/>
        <end position="93"/>
    </location>
</feature>
<keyword evidence="1" id="KW-0812">Transmembrane</keyword>
<sequence>MFERFSRSWGLIKASAGVLAKDKELLVFPLLSAICTLIVAAAFLLPAFGLGALDGLREGGMSATAYALAFLFYLVQYFVIFFFNSALVGAAMIRLDGGDPTVRDGLRIAGSKAMPILGYAAIAATVGMVLRAIQERAGFLGRIVAGLIGVAWTLASFLVVPVLVSRDIGPLDAVKESALLLKKTWGENLIGQGGVGLVFAFIFFALIIAGAAAIVAVAMTGSGVLIGLVVAVVIAALLLAALVQAALSGIYSAALYRYAMGAGDSEGFDAQLLGQAFRVK</sequence>
<keyword evidence="1" id="KW-0472">Membrane</keyword>
<dbReference type="KEGG" id="tcn:H9L16_06920"/>
<dbReference type="InterPro" id="IPR046157">
    <property type="entry name" value="DUF6159"/>
</dbReference>
<feature type="transmembrane region" description="Helical" evidence="1">
    <location>
        <begin position="113"/>
        <end position="133"/>
    </location>
</feature>
<dbReference type="RefSeq" id="WP_187553792.1">
    <property type="nucleotide sequence ID" value="NZ_BMZL01000002.1"/>
</dbReference>
<evidence type="ECO:0000313" key="3">
    <source>
        <dbReference type="Proteomes" id="UP000515804"/>
    </source>
</evidence>
<keyword evidence="3" id="KW-1185">Reference proteome</keyword>
<feature type="transmembrane region" description="Helical" evidence="1">
    <location>
        <begin position="30"/>
        <end position="53"/>
    </location>
</feature>
<accession>A0A7G9STV3</accession>
<protein>
    <recommendedName>
        <fullName evidence="4">Glycerophosphoryl diester phosphodiesterase membrane domain-containing protein</fullName>
    </recommendedName>
</protein>
<dbReference type="Proteomes" id="UP000515804">
    <property type="component" value="Chromosome"/>
</dbReference>